<evidence type="ECO:0000256" key="1">
    <source>
        <dbReference type="ARBA" id="ARBA00001971"/>
    </source>
</evidence>
<comment type="similarity">
    <text evidence="2 8">Belongs to the cytochrome P450 family.</text>
</comment>
<dbReference type="InterPro" id="IPR017972">
    <property type="entry name" value="Cyt_P450_CS"/>
</dbReference>
<dbReference type="CDD" id="cd11041">
    <property type="entry name" value="CYP503A1-like"/>
    <property type="match status" value="1"/>
</dbReference>
<keyword evidence="4 8" id="KW-0479">Metal-binding</keyword>
<comment type="caution">
    <text evidence="9">The sequence shown here is derived from an EMBL/GenBank/DDBJ whole genome shotgun (WGS) entry which is preliminary data.</text>
</comment>
<keyword evidence="10" id="KW-1185">Reference proteome</keyword>
<evidence type="ECO:0000256" key="8">
    <source>
        <dbReference type="RuleBase" id="RU000461"/>
    </source>
</evidence>
<keyword evidence="5 8" id="KW-0560">Oxidoreductase</keyword>
<evidence type="ECO:0000313" key="10">
    <source>
        <dbReference type="Proteomes" id="UP001287286"/>
    </source>
</evidence>
<evidence type="ECO:0000256" key="5">
    <source>
        <dbReference type="ARBA" id="ARBA00023002"/>
    </source>
</evidence>
<comment type="cofactor">
    <cofactor evidence="1">
        <name>heme</name>
        <dbReference type="ChEBI" id="CHEBI:30413"/>
    </cofactor>
</comment>
<evidence type="ECO:0000256" key="7">
    <source>
        <dbReference type="ARBA" id="ARBA00023033"/>
    </source>
</evidence>
<accession>A0ABR0BFV5</accession>
<dbReference type="PROSITE" id="PS00086">
    <property type="entry name" value="CYTOCHROME_P450"/>
    <property type="match status" value="1"/>
</dbReference>
<proteinExistence type="inferred from homology"/>
<dbReference type="SUPFAM" id="SSF48264">
    <property type="entry name" value="Cytochrome P450"/>
    <property type="match status" value="1"/>
</dbReference>
<dbReference type="InterPro" id="IPR002403">
    <property type="entry name" value="Cyt_P450_E_grp-IV"/>
</dbReference>
<evidence type="ECO:0000256" key="2">
    <source>
        <dbReference type="ARBA" id="ARBA00010617"/>
    </source>
</evidence>
<name>A0ABR0BFV5_PURLI</name>
<dbReference type="PANTHER" id="PTHR46206">
    <property type="entry name" value="CYTOCHROME P450"/>
    <property type="match status" value="1"/>
</dbReference>
<evidence type="ECO:0000256" key="4">
    <source>
        <dbReference type="ARBA" id="ARBA00022723"/>
    </source>
</evidence>
<protein>
    <recommendedName>
        <fullName evidence="11">Cytochrome P450</fullName>
    </recommendedName>
</protein>
<evidence type="ECO:0000313" key="9">
    <source>
        <dbReference type="EMBL" id="KAK4074686.1"/>
    </source>
</evidence>
<dbReference type="EMBL" id="JAWRVI010000142">
    <property type="protein sequence ID" value="KAK4074686.1"/>
    <property type="molecule type" value="Genomic_DNA"/>
</dbReference>
<evidence type="ECO:0000256" key="6">
    <source>
        <dbReference type="ARBA" id="ARBA00023004"/>
    </source>
</evidence>
<dbReference type="Proteomes" id="UP001287286">
    <property type="component" value="Unassembled WGS sequence"/>
</dbReference>
<keyword evidence="6 8" id="KW-0408">Iron</keyword>
<dbReference type="PRINTS" id="PR00465">
    <property type="entry name" value="EP450IV"/>
</dbReference>
<dbReference type="InterPro" id="IPR036396">
    <property type="entry name" value="Cyt_P450_sf"/>
</dbReference>
<organism evidence="9 10">
    <name type="scientific">Purpureocillium lilacinum</name>
    <name type="common">Paecilomyces lilacinus</name>
    <dbReference type="NCBI Taxonomy" id="33203"/>
    <lineage>
        <taxon>Eukaryota</taxon>
        <taxon>Fungi</taxon>
        <taxon>Dikarya</taxon>
        <taxon>Ascomycota</taxon>
        <taxon>Pezizomycotina</taxon>
        <taxon>Sordariomycetes</taxon>
        <taxon>Hypocreomycetidae</taxon>
        <taxon>Hypocreales</taxon>
        <taxon>Ophiocordycipitaceae</taxon>
        <taxon>Purpureocillium</taxon>
    </lineage>
</organism>
<evidence type="ECO:0008006" key="11">
    <source>
        <dbReference type="Google" id="ProtNLM"/>
    </source>
</evidence>
<sequence>MQSTKRCIKYATRGQPVVIPGFGFRKEVIMPVNSLQWVSRQPENRLSLVEALAEMSAAGWIFGNKRIVDTVQALILKTMLNRVLGDISVALYDELQIAIDAQFGFDTTNWKTIDLVPAMREIVAHASSRIMVGLPLCRNKSYIRTVLAINKLFLISGAITIATPRWLQPVVGTLLSWPMSRYLKQMNKWFTPLWNKRLQSVQYGCDKIDHKEPQDYVHMMSRFVAAQRPEELQDQGLMLRRLTIQLFSSTFQPGTQAANLLLDIIGSDAEYNTIEILREEAHHVLGSQPIDQVSWSKAMLRQMVKADSAAKETLRLHSFGSRTVMRKVLADGFCTEDGYVIPKGTIISFLTQPALIGSATSKDPRHYDPFRFSQVDRTTSGRQLDTNKNEAPVDLVTPSHAFITFGHGKHACPGRFLVDFELKMIMAYVLCNYDIKFPASYEGKRPPNYLIPEVDLPPSGARICVRRRERELENSSRSLRMDNTIAGH</sequence>
<reference evidence="9 10" key="1">
    <citation type="journal article" date="2024" name="Microbiol. Resour. Announc.">
        <title>Genome annotations for the ascomycete fungi Trichoderma harzianum, Trichoderma aggressivum, and Purpureocillium lilacinum.</title>
        <authorList>
            <person name="Beijen E.P.W."/>
            <person name="Ohm R.A."/>
        </authorList>
    </citation>
    <scope>NUCLEOTIDE SEQUENCE [LARGE SCALE GENOMIC DNA]</scope>
    <source>
        <strain evidence="9 10">CBS 150709</strain>
    </source>
</reference>
<keyword evidence="3 8" id="KW-0349">Heme</keyword>
<keyword evidence="7 8" id="KW-0503">Monooxygenase</keyword>
<evidence type="ECO:0000256" key="3">
    <source>
        <dbReference type="ARBA" id="ARBA00022617"/>
    </source>
</evidence>
<gene>
    <name evidence="9" type="ORF">Purlil1_12880</name>
</gene>
<dbReference type="Gene3D" id="1.10.630.10">
    <property type="entry name" value="Cytochrome P450"/>
    <property type="match status" value="1"/>
</dbReference>
<dbReference type="Pfam" id="PF00067">
    <property type="entry name" value="p450"/>
    <property type="match status" value="1"/>
</dbReference>
<dbReference type="PANTHER" id="PTHR46206:SF1">
    <property type="entry name" value="P450, PUTATIVE (EUROFUNG)-RELATED"/>
    <property type="match status" value="1"/>
</dbReference>
<dbReference type="InterPro" id="IPR001128">
    <property type="entry name" value="Cyt_P450"/>
</dbReference>